<dbReference type="Proteomes" id="UP000811609">
    <property type="component" value="Chromosome 15"/>
</dbReference>
<reference evidence="1" key="1">
    <citation type="submission" date="2020-12" db="EMBL/GenBank/DDBJ databases">
        <title>WGS assembly of Carya illinoinensis cv. Pawnee.</title>
        <authorList>
            <person name="Platts A."/>
            <person name="Shu S."/>
            <person name="Wright S."/>
            <person name="Barry K."/>
            <person name="Edger P."/>
            <person name="Pires J.C."/>
            <person name="Schmutz J."/>
        </authorList>
    </citation>
    <scope>NUCLEOTIDE SEQUENCE</scope>
    <source>
        <tissue evidence="1">Leaf</tissue>
    </source>
</reference>
<dbReference type="EMBL" id="CM031823">
    <property type="protein sequence ID" value="KAG6627675.1"/>
    <property type="molecule type" value="Genomic_DNA"/>
</dbReference>
<sequence>MGISFFRDIDLPPQRLTMVSDASKKKAVVAAKRGGKAAAASSKSAAVVSSDSQNGAEKLANGFDAFAISDRTCTGMLCSHPLSRDIGLFPCLAKNPTFFINESRIFCCGLDLLERKRERERESLLLDKSRFVRRVNRPMVAGI</sequence>
<evidence type="ECO:0000313" key="1">
    <source>
        <dbReference type="EMBL" id="KAG6627675.1"/>
    </source>
</evidence>
<gene>
    <name evidence="1" type="ORF">CIPAW_15G145800</name>
</gene>
<accession>A0A8T1NBG0</accession>
<proteinExistence type="predicted"/>
<evidence type="ECO:0000313" key="2">
    <source>
        <dbReference type="Proteomes" id="UP000811609"/>
    </source>
</evidence>
<protein>
    <submittedName>
        <fullName evidence="1">Uncharacterized protein</fullName>
    </submittedName>
</protein>
<dbReference type="AlphaFoldDB" id="A0A8T1NBG0"/>
<keyword evidence="2" id="KW-1185">Reference proteome</keyword>
<comment type="caution">
    <text evidence="1">The sequence shown here is derived from an EMBL/GenBank/DDBJ whole genome shotgun (WGS) entry which is preliminary data.</text>
</comment>
<name>A0A8T1NBG0_CARIL</name>
<organism evidence="1 2">
    <name type="scientific">Carya illinoinensis</name>
    <name type="common">Pecan</name>
    <dbReference type="NCBI Taxonomy" id="32201"/>
    <lineage>
        <taxon>Eukaryota</taxon>
        <taxon>Viridiplantae</taxon>
        <taxon>Streptophyta</taxon>
        <taxon>Embryophyta</taxon>
        <taxon>Tracheophyta</taxon>
        <taxon>Spermatophyta</taxon>
        <taxon>Magnoliopsida</taxon>
        <taxon>eudicotyledons</taxon>
        <taxon>Gunneridae</taxon>
        <taxon>Pentapetalae</taxon>
        <taxon>rosids</taxon>
        <taxon>fabids</taxon>
        <taxon>Fagales</taxon>
        <taxon>Juglandaceae</taxon>
        <taxon>Carya</taxon>
    </lineage>
</organism>